<dbReference type="Proteomes" id="UP001595379">
    <property type="component" value="Unassembled WGS sequence"/>
</dbReference>
<reference evidence="4" key="1">
    <citation type="journal article" date="2019" name="Int. J. Syst. Evol. Microbiol.">
        <title>The Global Catalogue of Microorganisms (GCM) 10K type strain sequencing project: providing services to taxonomists for standard genome sequencing and annotation.</title>
        <authorList>
            <consortium name="The Broad Institute Genomics Platform"/>
            <consortium name="The Broad Institute Genome Sequencing Center for Infectious Disease"/>
            <person name="Wu L."/>
            <person name="Ma J."/>
        </authorList>
    </citation>
    <scope>NUCLEOTIDE SEQUENCE [LARGE SCALE GENOMIC DNA]</scope>
    <source>
        <strain evidence="4">KCTC 52487</strain>
    </source>
</reference>
<feature type="region of interest" description="Disordered" evidence="1">
    <location>
        <begin position="243"/>
        <end position="283"/>
    </location>
</feature>
<proteinExistence type="predicted"/>
<feature type="chain" id="PRO_5047538587" evidence="2">
    <location>
        <begin position="22"/>
        <end position="283"/>
    </location>
</feature>
<dbReference type="EMBL" id="JBHRSV010000028">
    <property type="protein sequence ID" value="MFC2927009.1"/>
    <property type="molecule type" value="Genomic_DNA"/>
</dbReference>
<feature type="signal peptide" evidence="2">
    <location>
        <begin position="1"/>
        <end position="21"/>
    </location>
</feature>
<gene>
    <name evidence="3" type="ORF">ACFOOR_12905</name>
</gene>
<dbReference type="RefSeq" id="WP_343162998.1">
    <property type="nucleotide sequence ID" value="NZ_JBHRSV010000028.1"/>
</dbReference>
<organism evidence="3 4">
    <name type="scientific">Hyphobacterium vulgare</name>
    <dbReference type="NCBI Taxonomy" id="1736751"/>
    <lineage>
        <taxon>Bacteria</taxon>
        <taxon>Pseudomonadati</taxon>
        <taxon>Pseudomonadota</taxon>
        <taxon>Alphaproteobacteria</taxon>
        <taxon>Maricaulales</taxon>
        <taxon>Maricaulaceae</taxon>
        <taxon>Hyphobacterium</taxon>
    </lineage>
</organism>
<evidence type="ECO:0000313" key="4">
    <source>
        <dbReference type="Proteomes" id="UP001595379"/>
    </source>
</evidence>
<sequence length="283" mass="30708">MKRMISTAIAGTLLTAGFALADETHFTPGIESLSISQMTPQVQVTVRNTANSPDPADRVLRMVSNDPVVTVRGQFFCNSYSANTQGESRARRAQVLFGITTPHNNGNGYELMPIGIWGESDAVEYNGARTGENFDIDAVMDLPDSWDSEALVTLFFNPVKTVEDHLEDFTSNGAGSAADFLRQDDVFEVEIPVSMTAWCQYDGRWYPGVRQQTVTVAIFYQGDPDITDGAGVVNAVGDVAAPVPNRARTTTSATGTEGGPPTRTSRPARTTEETPPRRVNPQR</sequence>
<protein>
    <submittedName>
        <fullName evidence="3">Uncharacterized protein</fullName>
    </submittedName>
</protein>
<evidence type="ECO:0000256" key="2">
    <source>
        <dbReference type="SAM" id="SignalP"/>
    </source>
</evidence>
<keyword evidence="2" id="KW-0732">Signal</keyword>
<keyword evidence="4" id="KW-1185">Reference proteome</keyword>
<comment type="caution">
    <text evidence="3">The sequence shown here is derived from an EMBL/GenBank/DDBJ whole genome shotgun (WGS) entry which is preliminary data.</text>
</comment>
<accession>A0ABV7A098</accession>
<name>A0ABV7A098_9PROT</name>
<evidence type="ECO:0000256" key="1">
    <source>
        <dbReference type="SAM" id="MobiDB-lite"/>
    </source>
</evidence>
<evidence type="ECO:0000313" key="3">
    <source>
        <dbReference type="EMBL" id="MFC2927009.1"/>
    </source>
</evidence>